<accession>A0A9W4CEI0</accession>
<dbReference type="Pfam" id="PF00350">
    <property type="entry name" value="Dynamin_N"/>
    <property type="match status" value="1"/>
</dbReference>
<keyword evidence="1" id="KW-0175">Coiled coil</keyword>
<dbReference type="InterPro" id="IPR027417">
    <property type="entry name" value="P-loop_NTPase"/>
</dbReference>
<feature type="coiled-coil region" evidence="1">
    <location>
        <begin position="379"/>
        <end position="425"/>
    </location>
</feature>
<organism evidence="3 4">
    <name type="scientific">Planktothrix pseudagardhii</name>
    <dbReference type="NCBI Taxonomy" id="132604"/>
    <lineage>
        <taxon>Bacteria</taxon>
        <taxon>Bacillati</taxon>
        <taxon>Cyanobacteriota</taxon>
        <taxon>Cyanophyceae</taxon>
        <taxon>Oscillatoriophycideae</taxon>
        <taxon>Oscillatoriales</taxon>
        <taxon>Microcoleaceae</taxon>
        <taxon>Planktothrix</taxon>
    </lineage>
</organism>
<gene>
    <name evidence="3" type="ORF">NO713_00265</name>
</gene>
<dbReference type="SUPFAM" id="SSF52540">
    <property type="entry name" value="P-loop containing nucleoside triphosphate hydrolases"/>
    <property type="match status" value="1"/>
</dbReference>
<dbReference type="AlphaFoldDB" id="A0A9W4CEI0"/>
<evidence type="ECO:0000313" key="4">
    <source>
        <dbReference type="Proteomes" id="UP001153719"/>
    </source>
</evidence>
<dbReference type="InterPro" id="IPR045063">
    <property type="entry name" value="Dynamin_N"/>
</dbReference>
<feature type="domain" description="Dynamin N-terminal" evidence="2">
    <location>
        <begin position="92"/>
        <end position="337"/>
    </location>
</feature>
<evidence type="ECO:0000259" key="2">
    <source>
        <dbReference type="Pfam" id="PF00350"/>
    </source>
</evidence>
<evidence type="ECO:0000313" key="3">
    <source>
        <dbReference type="EMBL" id="CAD5914647.1"/>
    </source>
</evidence>
<dbReference type="Proteomes" id="UP001153719">
    <property type="component" value="Chromosome"/>
</dbReference>
<reference evidence="3" key="1">
    <citation type="submission" date="2020-09" db="EMBL/GenBank/DDBJ databases">
        <authorList>
            <person name="Blom J."/>
        </authorList>
    </citation>
    <scope>NUCLEOTIDE SEQUENCE</scope>
    <source>
        <strain evidence="3">No.713</strain>
    </source>
</reference>
<proteinExistence type="predicted"/>
<evidence type="ECO:0000256" key="1">
    <source>
        <dbReference type="SAM" id="Coils"/>
    </source>
</evidence>
<dbReference type="RefSeq" id="WP_254172828.1">
    <property type="nucleotide sequence ID" value="NZ_LR882967.1"/>
</dbReference>
<dbReference type="Gene3D" id="1.20.5.1230">
    <property type="entry name" value="Apolipoprotein A-I"/>
    <property type="match status" value="1"/>
</dbReference>
<sequence>MNKSQEIQSIIAQRQPLAQKLADIETGLSSLYASLQRLEQERDRQLPHWSGDEATKSKLQKLDFASFEQKIREQLASLRRLQGRFSRKTLNIGVIGQMGQGKSTLLQSLTGLENEVIPALPGKACTAARSTICHQSGNLTTAEIQFHDHHSFLQEVIIPYYEKLGLIPIPSSLEAFVHGEIPSLPQGTNQTNINIYNRLKDDYHTNGKKYQEYLGRGSLNIQDPSQISNYVASKYNQDYQLINHECLAVKHVKISCPFPLDEIGAIALVDVPGLGDFRLGDESLVIEALAQEVDFILFIRKPSKDRANFERSDTELYNLANEALNDLPSRSIFVLNADRNGENHVSCRSLKRDIDSETVKMPVLDCVIADCSSPEDANNKVLQAVLDNLRSNVTELDRNYTQQKITDLQASLTKLQQQLQLAQGILPDIDEDEMANEYDDLFDEFWGKITDEMTALQKELIKTRENHDENLKEQIETVLQDCRQNVEMPTTEEVERRRNRLDSYASTYSEYLKELRTNLSRKFLDMDKGLKKTIEGTKAKVADVLVEKCDLGGLAKSRGADFLAEVASQISPDYTELKKGFDILSGFNLSYRGLIQHRIRLQLDPLTPDKTAELKTEGANAQNILDHLHELYQETLYNCENALNGFLSEPSQASFAIVEEFADRVLRAKSAEKEWKRFLRRKRGQIWEDFENLQKQIDASREWSRLLDSVSSHIDDLEGSLKNL</sequence>
<dbReference type="SUPFAM" id="SSF58113">
    <property type="entry name" value="Apolipoprotein A-I"/>
    <property type="match status" value="1"/>
</dbReference>
<name>A0A9W4CEI0_9CYAN</name>
<dbReference type="EMBL" id="LR882967">
    <property type="protein sequence ID" value="CAD5914647.1"/>
    <property type="molecule type" value="Genomic_DNA"/>
</dbReference>
<protein>
    <recommendedName>
        <fullName evidence="2">Dynamin N-terminal domain-containing protein</fullName>
    </recommendedName>
</protein>
<keyword evidence="4" id="KW-1185">Reference proteome</keyword>
<dbReference type="Gene3D" id="3.40.50.300">
    <property type="entry name" value="P-loop containing nucleotide triphosphate hydrolases"/>
    <property type="match status" value="1"/>
</dbReference>
<dbReference type="KEGG" id="ppsu:NO713_00265"/>